<keyword evidence="3" id="KW-1185">Reference proteome</keyword>
<evidence type="ECO:0000259" key="1">
    <source>
        <dbReference type="PROSITE" id="PS50097"/>
    </source>
</evidence>
<evidence type="ECO:0000313" key="2">
    <source>
        <dbReference type="EMBL" id="KAF7504602.1"/>
    </source>
</evidence>
<proteinExistence type="predicted"/>
<dbReference type="Proteomes" id="UP000606974">
    <property type="component" value="Unassembled WGS sequence"/>
</dbReference>
<dbReference type="PANTHER" id="PTHR47843">
    <property type="entry name" value="BTB DOMAIN-CONTAINING PROTEIN-RELATED"/>
    <property type="match status" value="1"/>
</dbReference>
<dbReference type="PANTHER" id="PTHR47843:SF5">
    <property type="entry name" value="BTB_POZ DOMAIN PROTEIN"/>
    <property type="match status" value="1"/>
</dbReference>
<feature type="domain" description="BTB" evidence="1">
    <location>
        <begin position="22"/>
        <end position="89"/>
    </location>
</feature>
<dbReference type="AlphaFoldDB" id="A0A8H7ABB8"/>
<evidence type="ECO:0000313" key="3">
    <source>
        <dbReference type="Proteomes" id="UP000606974"/>
    </source>
</evidence>
<dbReference type="Pfam" id="PF00651">
    <property type="entry name" value="BTB"/>
    <property type="match status" value="1"/>
</dbReference>
<dbReference type="InterPro" id="IPR000210">
    <property type="entry name" value="BTB/POZ_dom"/>
</dbReference>
<dbReference type="SMART" id="SM00225">
    <property type="entry name" value="BTB"/>
    <property type="match status" value="1"/>
</dbReference>
<dbReference type="CDD" id="cd18186">
    <property type="entry name" value="BTB_POZ_ZBTB_KLHL-like"/>
    <property type="match status" value="1"/>
</dbReference>
<comment type="caution">
    <text evidence="2">The sequence shown here is derived from an EMBL/GenBank/DDBJ whole genome shotgun (WGS) entry which is preliminary data.</text>
</comment>
<protein>
    <recommendedName>
        <fullName evidence="1">BTB domain-containing protein</fullName>
    </recommendedName>
</protein>
<dbReference type="Gene3D" id="3.30.710.10">
    <property type="entry name" value="Potassium Channel Kv1.1, Chain A"/>
    <property type="match status" value="1"/>
</dbReference>
<dbReference type="EMBL" id="JAACFV010000132">
    <property type="protein sequence ID" value="KAF7504602.1"/>
    <property type="molecule type" value="Genomic_DNA"/>
</dbReference>
<reference evidence="2" key="1">
    <citation type="submission" date="2020-02" db="EMBL/GenBank/DDBJ databases">
        <authorList>
            <person name="Palmer J.M."/>
        </authorList>
    </citation>
    <scope>NUCLEOTIDE SEQUENCE</scope>
    <source>
        <strain evidence="2">EPUS1.4</strain>
        <tissue evidence="2">Thallus</tissue>
    </source>
</reference>
<sequence length="315" mass="35977">MAPPTTEYLTDSFELFEKGLFTDFTICCQGHEWRVHKAIVCARSGYFRRLCTSDFKEAAEATIELCDDDSDIVGRMIIYLYNPAYYASSADWDTYQQSNRVGVFGEAKRRQALLIPDDESCKAKHLPDPLAVHAKLHGMAKMYDIPDLQHASCVCFVECVVQAIDMDPTFAQYTSYVDDLIDAIEVVYGSRQDSDPILREATVYLARVFMKTTDEHMDNDAMKDLEETFQDVFRSVEDFAWDMASIDFEKARFTCKHCHQDFIFTKENSEPPECECAMRGLCGRCVPVSETSCSYCGLPGGCRLIKWENRPRRQG</sequence>
<dbReference type="OrthoDB" id="6359816at2759"/>
<dbReference type="SUPFAM" id="SSF54695">
    <property type="entry name" value="POZ domain"/>
    <property type="match status" value="1"/>
</dbReference>
<organism evidence="2 3">
    <name type="scientific">Endocarpon pusillum</name>
    <dbReference type="NCBI Taxonomy" id="364733"/>
    <lineage>
        <taxon>Eukaryota</taxon>
        <taxon>Fungi</taxon>
        <taxon>Dikarya</taxon>
        <taxon>Ascomycota</taxon>
        <taxon>Pezizomycotina</taxon>
        <taxon>Eurotiomycetes</taxon>
        <taxon>Chaetothyriomycetidae</taxon>
        <taxon>Verrucariales</taxon>
        <taxon>Verrucariaceae</taxon>
        <taxon>Endocarpon</taxon>
    </lineage>
</organism>
<gene>
    <name evidence="2" type="ORF">GJ744_002029</name>
</gene>
<name>A0A8H7ABB8_9EURO</name>
<dbReference type="PROSITE" id="PS50097">
    <property type="entry name" value="BTB"/>
    <property type="match status" value="1"/>
</dbReference>
<dbReference type="InterPro" id="IPR011333">
    <property type="entry name" value="SKP1/BTB/POZ_sf"/>
</dbReference>
<accession>A0A8H7ABB8</accession>